<protein>
    <submittedName>
        <fullName evidence="2">GL14785</fullName>
    </submittedName>
</protein>
<feature type="region of interest" description="Disordered" evidence="1">
    <location>
        <begin position="55"/>
        <end position="94"/>
    </location>
</feature>
<dbReference type="Proteomes" id="UP000008744">
    <property type="component" value="Unassembled WGS sequence"/>
</dbReference>
<feature type="compositionally biased region" description="Basic and acidic residues" evidence="1">
    <location>
        <begin position="7"/>
        <end position="21"/>
    </location>
</feature>
<sequence>MKLGKGNAREPRNYRDFNLRSKPADSHLRLFATFCQDQDHDQDQDESKLNAIKLNAAQRLPDDDDDDDGDGETTIGRRDFRSEGTKAVAGAGAK</sequence>
<reference evidence="2 3" key="1">
    <citation type="journal article" date="2007" name="Nature">
        <title>Evolution of genes and genomes on the Drosophila phylogeny.</title>
        <authorList>
            <consortium name="Drosophila 12 Genomes Consortium"/>
            <person name="Clark A.G."/>
            <person name="Eisen M.B."/>
            <person name="Smith D.R."/>
            <person name="Bergman C.M."/>
            <person name="Oliver B."/>
            <person name="Markow T.A."/>
            <person name="Kaufman T.C."/>
            <person name="Kellis M."/>
            <person name="Gelbart W."/>
            <person name="Iyer V.N."/>
            <person name="Pollard D.A."/>
            <person name="Sackton T.B."/>
            <person name="Larracuente A.M."/>
            <person name="Singh N.D."/>
            <person name="Abad J.P."/>
            <person name="Abt D.N."/>
            <person name="Adryan B."/>
            <person name="Aguade M."/>
            <person name="Akashi H."/>
            <person name="Anderson W.W."/>
            <person name="Aquadro C.F."/>
            <person name="Ardell D.H."/>
            <person name="Arguello R."/>
            <person name="Artieri C.G."/>
            <person name="Barbash D.A."/>
            <person name="Barker D."/>
            <person name="Barsanti P."/>
            <person name="Batterham P."/>
            <person name="Batzoglou S."/>
            <person name="Begun D."/>
            <person name="Bhutkar A."/>
            <person name="Blanco E."/>
            <person name="Bosak S.A."/>
            <person name="Bradley R.K."/>
            <person name="Brand A.D."/>
            <person name="Brent M.R."/>
            <person name="Brooks A.N."/>
            <person name="Brown R.H."/>
            <person name="Butlin R.K."/>
            <person name="Caggese C."/>
            <person name="Calvi B.R."/>
            <person name="Bernardo de Carvalho A."/>
            <person name="Caspi A."/>
            <person name="Castrezana S."/>
            <person name="Celniker S.E."/>
            <person name="Chang J.L."/>
            <person name="Chapple C."/>
            <person name="Chatterji S."/>
            <person name="Chinwalla A."/>
            <person name="Civetta A."/>
            <person name="Clifton S.W."/>
            <person name="Comeron J.M."/>
            <person name="Costello J.C."/>
            <person name="Coyne J.A."/>
            <person name="Daub J."/>
            <person name="David R.G."/>
            <person name="Delcher A.L."/>
            <person name="Delehaunty K."/>
            <person name="Do C.B."/>
            <person name="Ebling H."/>
            <person name="Edwards K."/>
            <person name="Eickbush T."/>
            <person name="Evans J.D."/>
            <person name="Filipski A."/>
            <person name="Findeiss S."/>
            <person name="Freyhult E."/>
            <person name="Fulton L."/>
            <person name="Fulton R."/>
            <person name="Garcia A.C."/>
            <person name="Gardiner A."/>
            <person name="Garfield D.A."/>
            <person name="Garvin B.E."/>
            <person name="Gibson G."/>
            <person name="Gilbert D."/>
            <person name="Gnerre S."/>
            <person name="Godfrey J."/>
            <person name="Good R."/>
            <person name="Gotea V."/>
            <person name="Gravely B."/>
            <person name="Greenberg A.J."/>
            <person name="Griffiths-Jones S."/>
            <person name="Gross S."/>
            <person name="Guigo R."/>
            <person name="Gustafson E.A."/>
            <person name="Haerty W."/>
            <person name="Hahn M.W."/>
            <person name="Halligan D.L."/>
            <person name="Halpern A.L."/>
            <person name="Halter G.M."/>
            <person name="Han M.V."/>
            <person name="Heger A."/>
            <person name="Hillier L."/>
            <person name="Hinrichs A.S."/>
            <person name="Holmes I."/>
            <person name="Hoskins R.A."/>
            <person name="Hubisz M.J."/>
            <person name="Hultmark D."/>
            <person name="Huntley M.A."/>
            <person name="Jaffe D.B."/>
            <person name="Jagadeeshan S."/>
            <person name="Jeck W.R."/>
            <person name="Johnson J."/>
            <person name="Jones C.D."/>
            <person name="Jordan W.C."/>
            <person name="Karpen G.H."/>
            <person name="Kataoka E."/>
            <person name="Keightley P.D."/>
            <person name="Kheradpour P."/>
            <person name="Kirkness E.F."/>
            <person name="Koerich L.B."/>
            <person name="Kristiansen K."/>
            <person name="Kudrna D."/>
            <person name="Kulathinal R.J."/>
            <person name="Kumar S."/>
            <person name="Kwok R."/>
            <person name="Lander E."/>
            <person name="Langley C.H."/>
            <person name="Lapoint R."/>
            <person name="Lazzaro B.P."/>
            <person name="Lee S.J."/>
            <person name="Levesque L."/>
            <person name="Li R."/>
            <person name="Lin C.F."/>
            <person name="Lin M.F."/>
            <person name="Lindblad-Toh K."/>
            <person name="Llopart A."/>
            <person name="Long M."/>
            <person name="Low L."/>
            <person name="Lozovsky E."/>
            <person name="Lu J."/>
            <person name="Luo M."/>
            <person name="Machado C.A."/>
            <person name="Makalowski W."/>
            <person name="Marzo M."/>
            <person name="Matsuda M."/>
            <person name="Matzkin L."/>
            <person name="McAllister B."/>
            <person name="McBride C.S."/>
            <person name="McKernan B."/>
            <person name="McKernan K."/>
            <person name="Mendez-Lago M."/>
            <person name="Minx P."/>
            <person name="Mollenhauer M.U."/>
            <person name="Montooth K."/>
            <person name="Mount S.M."/>
            <person name="Mu X."/>
            <person name="Myers E."/>
            <person name="Negre B."/>
            <person name="Newfeld S."/>
            <person name="Nielsen R."/>
            <person name="Noor M.A."/>
            <person name="O'Grady P."/>
            <person name="Pachter L."/>
            <person name="Papaceit M."/>
            <person name="Parisi M.J."/>
            <person name="Parisi M."/>
            <person name="Parts L."/>
            <person name="Pedersen J.S."/>
            <person name="Pesole G."/>
            <person name="Phillippy A.M."/>
            <person name="Ponting C.P."/>
            <person name="Pop M."/>
            <person name="Porcelli D."/>
            <person name="Powell J.R."/>
            <person name="Prohaska S."/>
            <person name="Pruitt K."/>
            <person name="Puig M."/>
            <person name="Quesneville H."/>
            <person name="Ram K.R."/>
            <person name="Rand D."/>
            <person name="Rasmussen M.D."/>
            <person name="Reed L.K."/>
            <person name="Reenan R."/>
            <person name="Reily A."/>
            <person name="Remington K.A."/>
            <person name="Rieger T.T."/>
            <person name="Ritchie M.G."/>
            <person name="Robin C."/>
            <person name="Rogers Y.H."/>
            <person name="Rohde C."/>
            <person name="Rozas J."/>
            <person name="Rubenfield M.J."/>
            <person name="Ruiz A."/>
            <person name="Russo S."/>
            <person name="Salzberg S.L."/>
            <person name="Sanchez-Gracia A."/>
            <person name="Saranga D.J."/>
            <person name="Sato H."/>
            <person name="Schaeffer S.W."/>
            <person name="Schatz M.C."/>
            <person name="Schlenke T."/>
            <person name="Schwartz R."/>
            <person name="Segarra C."/>
            <person name="Singh R.S."/>
            <person name="Sirot L."/>
            <person name="Sirota M."/>
            <person name="Sisneros N.B."/>
            <person name="Smith C.D."/>
            <person name="Smith T.F."/>
            <person name="Spieth J."/>
            <person name="Stage D.E."/>
            <person name="Stark A."/>
            <person name="Stephan W."/>
            <person name="Strausberg R.L."/>
            <person name="Strempel S."/>
            <person name="Sturgill D."/>
            <person name="Sutton G."/>
            <person name="Sutton G.G."/>
            <person name="Tao W."/>
            <person name="Teichmann S."/>
            <person name="Tobari Y.N."/>
            <person name="Tomimura Y."/>
            <person name="Tsolas J.M."/>
            <person name="Valente V.L."/>
            <person name="Venter E."/>
            <person name="Venter J.C."/>
            <person name="Vicario S."/>
            <person name="Vieira F.G."/>
            <person name="Vilella A.J."/>
            <person name="Villasante A."/>
            <person name="Walenz B."/>
            <person name="Wang J."/>
            <person name="Wasserman M."/>
            <person name="Watts T."/>
            <person name="Wilson D."/>
            <person name="Wilson R.K."/>
            <person name="Wing R.A."/>
            <person name="Wolfner M.F."/>
            <person name="Wong A."/>
            <person name="Wong G.K."/>
            <person name="Wu C.I."/>
            <person name="Wu G."/>
            <person name="Yamamoto D."/>
            <person name="Yang H.P."/>
            <person name="Yang S.P."/>
            <person name="Yorke J.A."/>
            <person name="Yoshida K."/>
            <person name="Zdobnov E."/>
            <person name="Zhang P."/>
            <person name="Zhang Y."/>
            <person name="Zimin A.V."/>
            <person name="Baldwin J."/>
            <person name="Abdouelleil A."/>
            <person name="Abdulkadir J."/>
            <person name="Abebe A."/>
            <person name="Abera B."/>
            <person name="Abreu J."/>
            <person name="Acer S.C."/>
            <person name="Aftuck L."/>
            <person name="Alexander A."/>
            <person name="An P."/>
            <person name="Anderson E."/>
            <person name="Anderson S."/>
            <person name="Arachi H."/>
            <person name="Azer M."/>
            <person name="Bachantsang P."/>
            <person name="Barry A."/>
            <person name="Bayul T."/>
            <person name="Berlin A."/>
            <person name="Bessette D."/>
            <person name="Bloom T."/>
            <person name="Blye J."/>
            <person name="Boguslavskiy L."/>
            <person name="Bonnet C."/>
            <person name="Boukhgalter B."/>
            <person name="Bourzgui I."/>
            <person name="Brown A."/>
            <person name="Cahill P."/>
            <person name="Channer S."/>
            <person name="Cheshatsang Y."/>
            <person name="Chuda L."/>
            <person name="Citroen M."/>
            <person name="Collymore A."/>
            <person name="Cooke P."/>
            <person name="Costello M."/>
            <person name="D'Aco K."/>
            <person name="Daza R."/>
            <person name="De Haan G."/>
            <person name="DeGray S."/>
            <person name="DeMaso C."/>
            <person name="Dhargay N."/>
            <person name="Dooley K."/>
            <person name="Dooley E."/>
            <person name="Doricent M."/>
            <person name="Dorje P."/>
            <person name="Dorjee K."/>
            <person name="Dupes A."/>
            <person name="Elong R."/>
            <person name="Falk J."/>
            <person name="Farina A."/>
            <person name="Faro S."/>
            <person name="Ferguson D."/>
            <person name="Fisher S."/>
            <person name="Foley C.D."/>
            <person name="Franke A."/>
            <person name="Friedrich D."/>
            <person name="Gadbois L."/>
            <person name="Gearin G."/>
            <person name="Gearin C.R."/>
            <person name="Giannoukos G."/>
            <person name="Goode T."/>
            <person name="Graham J."/>
            <person name="Grandbois E."/>
            <person name="Grewal S."/>
            <person name="Gyaltsen K."/>
            <person name="Hafez N."/>
            <person name="Hagos B."/>
            <person name="Hall J."/>
            <person name="Henson C."/>
            <person name="Hollinger A."/>
            <person name="Honan T."/>
            <person name="Huard M.D."/>
            <person name="Hughes L."/>
            <person name="Hurhula B."/>
            <person name="Husby M.E."/>
            <person name="Kamat A."/>
            <person name="Kanga B."/>
            <person name="Kashin S."/>
            <person name="Khazanovich D."/>
            <person name="Kisner P."/>
            <person name="Lance K."/>
            <person name="Lara M."/>
            <person name="Lee W."/>
            <person name="Lennon N."/>
            <person name="Letendre F."/>
            <person name="LeVine R."/>
            <person name="Lipovsky A."/>
            <person name="Liu X."/>
            <person name="Liu J."/>
            <person name="Liu S."/>
            <person name="Lokyitsang T."/>
            <person name="Lokyitsang Y."/>
            <person name="Lubonja R."/>
            <person name="Lui A."/>
            <person name="MacDonald P."/>
            <person name="Magnisalis V."/>
            <person name="Maru K."/>
            <person name="Matthews C."/>
            <person name="McCusker W."/>
            <person name="McDonough S."/>
            <person name="Mehta T."/>
            <person name="Meldrim J."/>
            <person name="Meneus L."/>
            <person name="Mihai O."/>
            <person name="Mihalev A."/>
            <person name="Mihova T."/>
            <person name="Mittelman R."/>
            <person name="Mlenga V."/>
            <person name="Montmayeur A."/>
            <person name="Mulrain L."/>
            <person name="Navidi A."/>
            <person name="Naylor J."/>
            <person name="Negash T."/>
            <person name="Nguyen T."/>
            <person name="Nguyen N."/>
            <person name="Nicol R."/>
            <person name="Norbu C."/>
            <person name="Norbu N."/>
            <person name="Novod N."/>
            <person name="O'Neill B."/>
            <person name="Osman S."/>
            <person name="Markiewicz E."/>
            <person name="Oyono O.L."/>
            <person name="Patti C."/>
            <person name="Phunkhang P."/>
            <person name="Pierre F."/>
            <person name="Priest M."/>
            <person name="Raghuraman S."/>
            <person name="Rege F."/>
            <person name="Reyes R."/>
            <person name="Rise C."/>
            <person name="Rogov P."/>
            <person name="Ross K."/>
            <person name="Ryan E."/>
            <person name="Settipalli S."/>
            <person name="Shea T."/>
            <person name="Sherpa N."/>
            <person name="Shi L."/>
            <person name="Shih D."/>
            <person name="Sparrow T."/>
            <person name="Spaulding J."/>
            <person name="Stalker J."/>
            <person name="Stange-Thomann N."/>
            <person name="Stavropoulos S."/>
            <person name="Stone C."/>
            <person name="Strader C."/>
            <person name="Tesfaye S."/>
            <person name="Thomson T."/>
            <person name="Thoulutsang Y."/>
            <person name="Thoulutsang D."/>
            <person name="Topham K."/>
            <person name="Topping I."/>
            <person name="Tsamla T."/>
            <person name="Vassiliev H."/>
            <person name="Vo A."/>
            <person name="Wangchuk T."/>
            <person name="Wangdi T."/>
            <person name="Weiand M."/>
            <person name="Wilkinson J."/>
            <person name="Wilson A."/>
            <person name="Yadav S."/>
            <person name="Young G."/>
            <person name="Yu Q."/>
            <person name="Zembek L."/>
            <person name="Zhong D."/>
            <person name="Zimmer A."/>
            <person name="Zwirko Z."/>
            <person name="Jaffe D.B."/>
            <person name="Alvarez P."/>
            <person name="Brockman W."/>
            <person name="Butler J."/>
            <person name="Chin C."/>
            <person name="Gnerre S."/>
            <person name="Grabherr M."/>
            <person name="Kleber M."/>
            <person name="Mauceli E."/>
            <person name="MacCallum I."/>
        </authorList>
    </citation>
    <scope>NUCLEOTIDE SEQUENCE [LARGE SCALE GENOMIC DNA]</scope>
    <source>
        <strain evidence="3">MSH-3 / Tucson 14011-0111.49</strain>
    </source>
</reference>
<dbReference type="EMBL" id="CH479187">
    <property type="protein sequence ID" value="EDW39719.1"/>
    <property type="molecule type" value="Genomic_DNA"/>
</dbReference>
<dbReference type="AlphaFoldDB" id="B4GQ47"/>
<proteinExistence type="predicted"/>
<evidence type="ECO:0000313" key="3">
    <source>
        <dbReference type="Proteomes" id="UP000008744"/>
    </source>
</evidence>
<feature type="compositionally biased region" description="Acidic residues" evidence="1">
    <location>
        <begin position="62"/>
        <end position="71"/>
    </location>
</feature>
<name>B4GQ47_DROPE</name>
<dbReference type="OMA" id="IGRRDFR"/>
<keyword evidence="3" id="KW-1185">Reference proteome</keyword>
<accession>B4GQ47</accession>
<feature type="region of interest" description="Disordered" evidence="1">
    <location>
        <begin position="1"/>
        <end position="21"/>
    </location>
</feature>
<gene>
    <name evidence="2" type="primary">Dper\GL14785</name>
    <name evidence="2" type="ORF">Dper_GL14785</name>
</gene>
<dbReference type="HOGENOM" id="CLU_2388542_0_0_1"/>
<organism evidence="3">
    <name type="scientific">Drosophila persimilis</name>
    <name type="common">Fruit fly</name>
    <dbReference type="NCBI Taxonomy" id="7234"/>
    <lineage>
        <taxon>Eukaryota</taxon>
        <taxon>Metazoa</taxon>
        <taxon>Ecdysozoa</taxon>
        <taxon>Arthropoda</taxon>
        <taxon>Hexapoda</taxon>
        <taxon>Insecta</taxon>
        <taxon>Pterygota</taxon>
        <taxon>Neoptera</taxon>
        <taxon>Endopterygota</taxon>
        <taxon>Diptera</taxon>
        <taxon>Brachycera</taxon>
        <taxon>Muscomorpha</taxon>
        <taxon>Ephydroidea</taxon>
        <taxon>Drosophilidae</taxon>
        <taxon>Drosophila</taxon>
        <taxon>Sophophora</taxon>
    </lineage>
</organism>
<evidence type="ECO:0000256" key="1">
    <source>
        <dbReference type="SAM" id="MobiDB-lite"/>
    </source>
</evidence>
<feature type="compositionally biased region" description="Basic and acidic residues" evidence="1">
    <location>
        <begin position="75"/>
        <end position="84"/>
    </location>
</feature>
<evidence type="ECO:0000313" key="2">
    <source>
        <dbReference type="EMBL" id="EDW39719.1"/>
    </source>
</evidence>